<protein>
    <recommendedName>
        <fullName evidence="2">PH domain-containing protein</fullName>
    </recommendedName>
</protein>
<dbReference type="STRING" id="82805.SAMN04487998_3155"/>
<feature type="transmembrane region" description="Helical" evidence="1">
    <location>
        <begin position="81"/>
        <end position="98"/>
    </location>
</feature>
<feature type="domain" description="PH" evidence="2">
    <location>
        <begin position="48"/>
        <end position="183"/>
    </location>
</feature>
<evidence type="ECO:0000259" key="2">
    <source>
        <dbReference type="Pfam" id="PF26566"/>
    </source>
</evidence>
<gene>
    <name evidence="3" type="ORF">SAMN04487998_3155</name>
</gene>
<evidence type="ECO:0000256" key="1">
    <source>
        <dbReference type="SAM" id="Phobius"/>
    </source>
</evidence>
<evidence type="ECO:0000313" key="3">
    <source>
        <dbReference type="EMBL" id="SET91857.1"/>
    </source>
</evidence>
<dbReference type="AlphaFoldDB" id="A0A1I0I7F3"/>
<keyword evidence="4" id="KW-1185">Reference proteome</keyword>
<evidence type="ECO:0000313" key="4">
    <source>
        <dbReference type="Proteomes" id="UP000198697"/>
    </source>
</evidence>
<dbReference type="InterPro" id="IPR058916">
    <property type="entry name" value="PH_40"/>
</dbReference>
<feature type="transmembrane region" description="Helical" evidence="1">
    <location>
        <begin position="53"/>
        <end position="75"/>
    </location>
</feature>
<name>A0A1I0I7F3_9BACT</name>
<proteinExistence type="predicted"/>
<sequence>MPVDTATLLGVFVLVLLVVVLPVMMSVNQHWHDKKLVQPVVQFTYIWWRNLSLWWTLLQTSFGLALLVAAGLLAVRWGPGPLTFIAAAVLLLVAWRQFPAIRLYWTYWQWDGQARLRFDRVQKVVTYTNREINLTFAVSAVSALSFYQEAWSRPPSADYSYTMLHLADGRQLVITSLLCDSLDWISLVPAVKTEVITPSFAWLPADTTSGRFFTPFN</sequence>
<dbReference type="Pfam" id="PF26566">
    <property type="entry name" value="PH_40"/>
    <property type="match status" value="1"/>
</dbReference>
<dbReference type="EMBL" id="FOHS01000004">
    <property type="protein sequence ID" value="SET91857.1"/>
    <property type="molecule type" value="Genomic_DNA"/>
</dbReference>
<dbReference type="Proteomes" id="UP000198697">
    <property type="component" value="Unassembled WGS sequence"/>
</dbReference>
<keyword evidence="1" id="KW-0472">Membrane</keyword>
<dbReference type="RefSeq" id="WP_143069858.1">
    <property type="nucleotide sequence ID" value="NZ_FOHS01000004.1"/>
</dbReference>
<keyword evidence="1" id="KW-0812">Transmembrane</keyword>
<feature type="transmembrane region" description="Helical" evidence="1">
    <location>
        <begin position="6"/>
        <end position="25"/>
    </location>
</feature>
<accession>A0A1I0I7F3</accession>
<keyword evidence="1" id="KW-1133">Transmembrane helix</keyword>
<organism evidence="3 4">
    <name type="scientific">Hymenobacter actinosclerus</name>
    <dbReference type="NCBI Taxonomy" id="82805"/>
    <lineage>
        <taxon>Bacteria</taxon>
        <taxon>Pseudomonadati</taxon>
        <taxon>Bacteroidota</taxon>
        <taxon>Cytophagia</taxon>
        <taxon>Cytophagales</taxon>
        <taxon>Hymenobacteraceae</taxon>
        <taxon>Hymenobacter</taxon>
    </lineage>
</organism>
<reference evidence="4" key="1">
    <citation type="submission" date="2016-10" db="EMBL/GenBank/DDBJ databases">
        <authorList>
            <person name="Varghese N."/>
            <person name="Submissions S."/>
        </authorList>
    </citation>
    <scope>NUCLEOTIDE SEQUENCE [LARGE SCALE GENOMIC DNA]</scope>
    <source>
        <strain evidence="4">DSM 15310</strain>
    </source>
</reference>